<dbReference type="InterPro" id="IPR004158">
    <property type="entry name" value="DUF247_pln"/>
</dbReference>
<proteinExistence type="predicted"/>
<evidence type="ECO:0000313" key="2">
    <source>
        <dbReference type="EnsemblPlants" id="QL04p032107:mrna:CDS:1"/>
    </source>
</evidence>
<dbReference type="PANTHER" id="PTHR31170:SF9">
    <property type="entry name" value="PROTEIN, PUTATIVE (DUF247)-RELATED"/>
    <property type="match status" value="1"/>
</dbReference>
<dbReference type="Pfam" id="PF03140">
    <property type="entry name" value="DUF247"/>
    <property type="match status" value="1"/>
</dbReference>
<dbReference type="EMBL" id="LRBV02000004">
    <property type="status" value="NOT_ANNOTATED_CDS"/>
    <property type="molecule type" value="Genomic_DNA"/>
</dbReference>
<evidence type="ECO:0000313" key="3">
    <source>
        <dbReference type="Proteomes" id="UP000594261"/>
    </source>
</evidence>
<dbReference type="FunCoup" id="A0A7N2LDY7">
    <property type="interactions" value="23"/>
</dbReference>
<dbReference type="OrthoDB" id="591587at2759"/>
<dbReference type="EnsemblPlants" id="QL04p032107:mrna">
    <property type="protein sequence ID" value="QL04p032107:mrna:CDS:1"/>
    <property type="gene ID" value="QL04p032107"/>
</dbReference>
<sequence length="502" mass="58614">MAKLVTAADSLRKEVLSFLDTTAKEMRCEELAIDIPLVMEPAQWNECSIYRVPKKLRRVNKEANTPKLISIGPLHHGENELCAMEMLKLRYLREFCYRTGKDHKDHKDIASVIEANELKIRRCYDEIFYISSEDFVKMVLLDSAFIIEHFLKSTVCRENESNASGEAGSNGKEDRNDCITSTPLLRKHITQDLLLLENQLPFFILDELYAKFFNPEQNKYGSFLMLVSKYLFPNIEEKETIIDEKELEVKHFTDLMRHFYYPTYFENTGPPIETLHNAKKLDEAGVVFKKPEERRRLLDINFKKSKLTEIFPCFTCSWLLHCLPCLDYFLCLVNTQTFLEVPCLAVHDETEGIFRNLMALELCHYPFKTYICNYIVLLDFLINTRDDVELLVEKGIIVNKLGSNKAVATMVNRLGLQIEQKRSCYYELAQELNDYYDNDCNRNMGSLRTIYFGDIWRGTATFIGVIVLLVTFLEFLKAFCPQEYLRIFFVILSNSWKIGNRL</sequence>
<keyword evidence="1" id="KW-1133">Transmembrane helix</keyword>
<evidence type="ECO:0000256" key="1">
    <source>
        <dbReference type="SAM" id="Phobius"/>
    </source>
</evidence>
<dbReference type="Proteomes" id="UP000594261">
    <property type="component" value="Chromosome 4"/>
</dbReference>
<accession>A0A7N2LDY7</accession>
<keyword evidence="1" id="KW-0472">Membrane</keyword>
<dbReference type="Gramene" id="QL04p032107:mrna">
    <property type="protein sequence ID" value="QL04p032107:mrna:CDS:1"/>
    <property type="gene ID" value="QL04p032107"/>
</dbReference>
<keyword evidence="1" id="KW-0812">Transmembrane</keyword>
<feature type="transmembrane region" description="Helical" evidence="1">
    <location>
        <begin position="455"/>
        <end position="476"/>
    </location>
</feature>
<dbReference type="RefSeq" id="XP_030963878.1">
    <property type="nucleotide sequence ID" value="XM_031108018.1"/>
</dbReference>
<dbReference type="InParanoid" id="A0A7N2LDY7"/>
<reference evidence="2 3" key="1">
    <citation type="journal article" date="2016" name="G3 (Bethesda)">
        <title>First Draft Assembly and Annotation of the Genome of a California Endemic Oak Quercus lobata Nee (Fagaceae).</title>
        <authorList>
            <person name="Sork V.L."/>
            <person name="Fitz-Gibbon S.T."/>
            <person name="Puiu D."/>
            <person name="Crepeau M."/>
            <person name="Gugger P.F."/>
            <person name="Sherman R."/>
            <person name="Stevens K."/>
            <person name="Langley C.H."/>
            <person name="Pellegrini M."/>
            <person name="Salzberg S.L."/>
        </authorList>
    </citation>
    <scope>NUCLEOTIDE SEQUENCE [LARGE SCALE GENOMIC DNA]</scope>
    <source>
        <strain evidence="2 3">cv. SW786</strain>
    </source>
</reference>
<gene>
    <name evidence="2" type="primary">LOC115985043</name>
</gene>
<reference evidence="2" key="2">
    <citation type="submission" date="2021-01" db="UniProtKB">
        <authorList>
            <consortium name="EnsemblPlants"/>
        </authorList>
    </citation>
    <scope>IDENTIFICATION</scope>
</reference>
<dbReference type="KEGG" id="qlo:115985043"/>
<name>A0A7N2LDY7_QUELO</name>
<dbReference type="PANTHER" id="PTHR31170">
    <property type="entry name" value="BNAC04G53230D PROTEIN"/>
    <property type="match status" value="1"/>
</dbReference>
<dbReference type="GeneID" id="115985043"/>
<keyword evidence="3" id="KW-1185">Reference proteome</keyword>
<dbReference type="AlphaFoldDB" id="A0A7N2LDY7"/>
<protein>
    <submittedName>
        <fullName evidence="2">Uncharacterized protein</fullName>
    </submittedName>
</protein>
<organism evidence="2 3">
    <name type="scientific">Quercus lobata</name>
    <name type="common">Valley oak</name>
    <dbReference type="NCBI Taxonomy" id="97700"/>
    <lineage>
        <taxon>Eukaryota</taxon>
        <taxon>Viridiplantae</taxon>
        <taxon>Streptophyta</taxon>
        <taxon>Embryophyta</taxon>
        <taxon>Tracheophyta</taxon>
        <taxon>Spermatophyta</taxon>
        <taxon>Magnoliopsida</taxon>
        <taxon>eudicotyledons</taxon>
        <taxon>Gunneridae</taxon>
        <taxon>Pentapetalae</taxon>
        <taxon>rosids</taxon>
        <taxon>fabids</taxon>
        <taxon>Fagales</taxon>
        <taxon>Fagaceae</taxon>
        <taxon>Quercus</taxon>
    </lineage>
</organism>